<dbReference type="AlphaFoldDB" id="A0AAC9GJD6"/>
<organism evidence="1 2">
    <name type="scientific">Flavobacterium anhuiense</name>
    <dbReference type="NCBI Taxonomy" id="459526"/>
    <lineage>
        <taxon>Bacteria</taxon>
        <taxon>Pseudomonadati</taxon>
        <taxon>Bacteroidota</taxon>
        <taxon>Flavobacteriia</taxon>
        <taxon>Flavobacteriales</taxon>
        <taxon>Flavobacteriaceae</taxon>
        <taxon>Flavobacterium</taxon>
    </lineage>
</organism>
<protein>
    <submittedName>
        <fullName evidence="1">Uncharacterized protein</fullName>
    </submittedName>
</protein>
<proteinExistence type="predicted"/>
<evidence type="ECO:0000313" key="2">
    <source>
        <dbReference type="Proteomes" id="UP000093276"/>
    </source>
</evidence>
<evidence type="ECO:0000313" key="1">
    <source>
        <dbReference type="EMBL" id="AOC96183.1"/>
    </source>
</evidence>
<reference evidence="1 2" key="1">
    <citation type="submission" date="2016-08" db="EMBL/GenBank/DDBJ databases">
        <title>Complete genome sequence of Flavobacterium johnsoniae strain GSE09, a volatile-producing biocontrol agent isolated from cucumber (Cucumis sativus).</title>
        <authorList>
            <person name="Jeong J.-J."/>
            <person name="Oh J.Y."/>
            <person name="Jim Y.J."/>
            <person name="Sang M.K."/>
            <person name="Kim K.D."/>
        </authorList>
    </citation>
    <scope>NUCLEOTIDE SEQUENCE [LARGE SCALE GENOMIC DNA]</scope>
    <source>
        <strain evidence="1 2">GSE09</strain>
    </source>
</reference>
<gene>
    <name evidence="1" type="ORF">BB050_03093</name>
</gene>
<dbReference type="EMBL" id="CP016907">
    <property type="protein sequence ID" value="AOC96183.1"/>
    <property type="molecule type" value="Genomic_DNA"/>
</dbReference>
<dbReference type="KEGG" id="fjg:BB050_03093"/>
<dbReference type="Proteomes" id="UP000093276">
    <property type="component" value="Chromosome"/>
</dbReference>
<accession>A0AAC9GJD6</accession>
<sequence length="42" mass="4787">MSTPAHEKKDSTKVEMTKFSEIMMTKIFSGSIANLDCRIYCL</sequence>
<name>A0AAC9GJD6_9FLAO</name>